<comment type="similarity">
    <text evidence="7 10">Belongs to the fluoride channel Fluc/FEX (TC 1.A.43) family.</text>
</comment>
<evidence type="ECO:0000256" key="3">
    <source>
        <dbReference type="ARBA" id="ARBA00022692"/>
    </source>
</evidence>
<dbReference type="GO" id="GO:0140114">
    <property type="term" value="P:cellular detoxification of fluoride"/>
    <property type="evidence" value="ECO:0007669"/>
    <property type="project" value="UniProtKB-UniRule"/>
</dbReference>
<evidence type="ECO:0000256" key="7">
    <source>
        <dbReference type="ARBA" id="ARBA00035120"/>
    </source>
</evidence>
<evidence type="ECO:0000313" key="11">
    <source>
        <dbReference type="EMBL" id="SDH74146.1"/>
    </source>
</evidence>
<dbReference type="RefSeq" id="WP_245691231.1">
    <property type="nucleotide sequence ID" value="NZ_FNCN01000021.1"/>
</dbReference>
<reference evidence="11 12" key="1">
    <citation type="submission" date="2016-10" db="EMBL/GenBank/DDBJ databases">
        <authorList>
            <person name="de Groot N.N."/>
        </authorList>
    </citation>
    <scope>NUCLEOTIDE SEQUENCE [LARGE SCALE GENOMIC DNA]</scope>
    <source>
        <strain evidence="11 12">CPCC 201354</strain>
    </source>
</reference>
<evidence type="ECO:0000256" key="6">
    <source>
        <dbReference type="ARBA" id="ARBA00023303"/>
    </source>
</evidence>
<dbReference type="AlphaFoldDB" id="A0A1G8EW47"/>
<keyword evidence="5 10" id="KW-0472">Membrane</keyword>
<dbReference type="GO" id="GO:0062054">
    <property type="term" value="F:fluoride channel activity"/>
    <property type="evidence" value="ECO:0007669"/>
    <property type="project" value="UniProtKB-UniRule"/>
</dbReference>
<dbReference type="GO" id="GO:0005886">
    <property type="term" value="C:plasma membrane"/>
    <property type="evidence" value="ECO:0007669"/>
    <property type="project" value="UniProtKB-SubCell"/>
</dbReference>
<proteinExistence type="inferred from homology"/>
<dbReference type="STRING" id="504805.SAMN05421505_12183"/>
<feature type="transmembrane region" description="Helical" evidence="10">
    <location>
        <begin position="60"/>
        <end position="83"/>
    </location>
</feature>
<comment type="activity regulation">
    <text evidence="10">Na(+) is not transported, but it plays an essential structural role and its presence is essential for fluoride channel function.</text>
</comment>
<keyword evidence="4 10" id="KW-1133">Transmembrane helix</keyword>
<keyword evidence="3 10" id="KW-0812">Transmembrane</keyword>
<accession>A0A1G8EW47</accession>
<feature type="binding site" evidence="10">
    <location>
        <position position="106"/>
    </location>
    <ligand>
        <name>Na(+)</name>
        <dbReference type="ChEBI" id="CHEBI:29101"/>
        <note>structural</note>
    </ligand>
</feature>
<feature type="binding site" evidence="10">
    <location>
        <position position="103"/>
    </location>
    <ligand>
        <name>Na(+)</name>
        <dbReference type="ChEBI" id="CHEBI:29101"/>
        <note>structural</note>
    </ligand>
</feature>
<evidence type="ECO:0000256" key="10">
    <source>
        <dbReference type="HAMAP-Rule" id="MF_00454"/>
    </source>
</evidence>
<keyword evidence="12" id="KW-1185">Reference proteome</keyword>
<keyword evidence="2 10" id="KW-1003">Cell membrane</keyword>
<dbReference type="PANTHER" id="PTHR28259">
    <property type="entry name" value="FLUORIDE EXPORT PROTEIN 1-RELATED"/>
    <property type="match status" value="1"/>
</dbReference>
<comment type="function">
    <text evidence="9 10">Fluoride-specific ion channel. Important for reducing fluoride concentration in the cell, thus reducing its toxicity.</text>
</comment>
<keyword evidence="10" id="KW-0915">Sodium</keyword>
<dbReference type="Pfam" id="PF02537">
    <property type="entry name" value="CRCB"/>
    <property type="match status" value="1"/>
</dbReference>
<dbReference type="HAMAP" id="MF_00454">
    <property type="entry name" value="FluC"/>
    <property type="match status" value="1"/>
</dbReference>
<feature type="transmembrane region" description="Helical" evidence="10">
    <location>
        <begin position="27"/>
        <end position="48"/>
    </location>
</feature>
<gene>
    <name evidence="10" type="primary">fluC</name>
    <name evidence="10" type="synonym">crcB</name>
    <name evidence="11" type="ORF">SAMN05421505_12183</name>
</gene>
<keyword evidence="6 10" id="KW-0407">Ion channel</keyword>
<keyword evidence="10" id="KW-0406">Ion transport</keyword>
<comment type="catalytic activity">
    <reaction evidence="8">
        <text>fluoride(in) = fluoride(out)</text>
        <dbReference type="Rhea" id="RHEA:76159"/>
        <dbReference type="ChEBI" id="CHEBI:17051"/>
    </reaction>
    <physiologicalReaction direction="left-to-right" evidence="8">
        <dbReference type="Rhea" id="RHEA:76160"/>
    </physiologicalReaction>
</comment>
<sequence length="162" mass="16892">MDDPRLKRPVDADVDLRVAAHRAELRLAPWSTPAVIALGGALGVLARYGLGVLFPHPPAGFPWVTLAVNTVGSLLIGVLMTAITEVWSAPGWVRPLLGVGVLGGFTTFSTYVLDIGHMLVGGQAHLALAYLAATPVAALAAVWAGTAATRAPARRRGERSTL</sequence>
<evidence type="ECO:0000313" key="12">
    <source>
        <dbReference type="Proteomes" id="UP000198923"/>
    </source>
</evidence>
<feature type="transmembrane region" description="Helical" evidence="10">
    <location>
        <begin position="125"/>
        <end position="146"/>
    </location>
</feature>
<name>A0A1G8EW47_9ACTN</name>
<evidence type="ECO:0000256" key="2">
    <source>
        <dbReference type="ARBA" id="ARBA00022475"/>
    </source>
</evidence>
<organism evidence="11 12">
    <name type="scientific">Sinosporangium album</name>
    <dbReference type="NCBI Taxonomy" id="504805"/>
    <lineage>
        <taxon>Bacteria</taxon>
        <taxon>Bacillati</taxon>
        <taxon>Actinomycetota</taxon>
        <taxon>Actinomycetes</taxon>
        <taxon>Streptosporangiales</taxon>
        <taxon>Streptosporangiaceae</taxon>
        <taxon>Sinosporangium</taxon>
    </lineage>
</organism>
<dbReference type="PANTHER" id="PTHR28259:SF1">
    <property type="entry name" value="FLUORIDE EXPORT PROTEIN 1-RELATED"/>
    <property type="match status" value="1"/>
</dbReference>
<keyword evidence="10" id="KW-0479">Metal-binding</keyword>
<comment type="subcellular location">
    <subcellularLocation>
        <location evidence="1 10">Cell membrane</location>
        <topology evidence="1 10">Multi-pass membrane protein</topology>
    </subcellularLocation>
</comment>
<protein>
    <recommendedName>
        <fullName evidence="10">Fluoride-specific ion channel FluC</fullName>
    </recommendedName>
</protein>
<dbReference type="Proteomes" id="UP000198923">
    <property type="component" value="Unassembled WGS sequence"/>
</dbReference>
<evidence type="ECO:0000256" key="8">
    <source>
        <dbReference type="ARBA" id="ARBA00035585"/>
    </source>
</evidence>
<dbReference type="InterPro" id="IPR003691">
    <property type="entry name" value="FluC"/>
</dbReference>
<dbReference type="GO" id="GO:0046872">
    <property type="term" value="F:metal ion binding"/>
    <property type="evidence" value="ECO:0007669"/>
    <property type="project" value="UniProtKB-KW"/>
</dbReference>
<dbReference type="EMBL" id="FNCN01000021">
    <property type="protein sequence ID" value="SDH74146.1"/>
    <property type="molecule type" value="Genomic_DNA"/>
</dbReference>
<keyword evidence="10" id="KW-0813">Transport</keyword>
<evidence type="ECO:0000256" key="5">
    <source>
        <dbReference type="ARBA" id="ARBA00023136"/>
    </source>
</evidence>
<evidence type="ECO:0000256" key="4">
    <source>
        <dbReference type="ARBA" id="ARBA00022989"/>
    </source>
</evidence>
<evidence type="ECO:0000256" key="9">
    <source>
        <dbReference type="ARBA" id="ARBA00049940"/>
    </source>
</evidence>
<evidence type="ECO:0000256" key="1">
    <source>
        <dbReference type="ARBA" id="ARBA00004651"/>
    </source>
</evidence>
<feature type="transmembrane region" description="Helical" evidence="10">
    <location>
        <begin position="95"/>
        <end position="113"/>
    </location>
</feature>